<dbReference type="SUPFAM" id="SSF52283">
    <property type="entry name" value="Formate/glycerate dehydrogenase catalytic domain-like"/>
    <property type="match status" value="1"/>
</dbReference>
<dbReference type="GO" id="GO:0042853">
    <property type="term" value="P:L-alanine catabolic process"/>
    <property type="evidence" value="ECO:0007669"/>
    <property type="project" value="InterPro"/>
</dbReference>
<dbReference type="SMART" id="SM01003">
    <property type="entry name" value="AlaDh_PNT_N"/>
    <property type="match status" value="1"/>
</dbReference>
<dbReference type="GO" id="GO:0005886">
    <property type="term" value="C:plasma membrane"/>
    <property type="evidence" value="ECO:0007669"/>
    <property type="project" value="TreeGrafter"/>
</dbReference>
<dbReference type="InterPro" id="IPR007886">
    <property type="entry name" value="AlaDH/PNT_N"/>
</dbReference>
<evidence type="ECO:0000256" key="2">
    <source>
        <dbReference type="ARBA" id="ARBA00012897"/>
    </source>
</evidence>
<organism evidence="7">
    <name type="scientific">Roseihalotalea indica</name>
    <dbReference type="NCBI Taxonomy" id="2867963"/>
    <lineage>
        <taxon>Bacteria</taxon>
        <taxon>Pseudomonadati</taxon>
        <taxon>Bacteroidota</taxon>
        <taxon>Cytophagia</taxon>
        <taxon>Cytophagales</taxon>
        <taxon>Catalimonadaceae</taxon>
        <taxon>Roseihalotalea</taxon>
    </lineage>
</organism>
<evidence type="ECO:0000259" key="5">
    <source>
        <dbReference type="SMART" id="SM01002"/>
    </source>
</evidence>
<evidence type="ECO:0000313" key="7">
    <source>
        <dbReference type="EMBL" id="WKN39732.1"/>
    </source>
</evidence>
<keyword evidence="4" id="KW-0520">NAD</keyword>
<dbReference type="SUPFAM" id="SSF51735">
    <property type="entry name" value="NAD(P)-binding Rossmann-fold domains"/>
    <property type="match status" value="1"/>
</dbReference>
<gene>
    <name evidence="7" type="ORF">K4G66_13625</name>
</gene>
<dbReference type="InterPro" id="IPR008141">
    <property type="entry name" value="Ala_DH"/>
</dbReference>
<dbReference type="CDD" id="cd05305">
    <property type="entry name" value="L-AlaDH"/>
    <property type="match status" value="1"/>
</dbReference>
<dbReference type="PANTHER" id="PTHR42795">
    <property type="entry name" value="ALANINE DEHYDROGENASE"/>
    <property type="match status" value="1"/>
</dbReference>
<dbReference type="AlphaFoldDB" id="A0AA49JJD7"/>
<dbReference type="InterPro" id="IPR008143">
    <property type="entry name" value="Ala_DH/PNT_CS2"/>
</dbReference>
<dbReference type="PROSITE" id="PS00837">
    <property type="entry name" value="ALADH_PNT_2"/>
    <property type="match status" value="1"/>
</dbReference>
<keyword evidence="3" id="KW-0560">Oxidoreductase</keyword>
<proteinExistence type="inferred from homology"/>
<comment type="similarity">
    <text evidence="1">Belongs to the AlaDH/PNT family.</text>
</comment>
<dbReference type="EC" id="1.4.1.1" evidence="2"/>
<dbReference type="Gene3D" id="3.40.50.720">
    <property type="entry name" value="NAD(P)-binding Rossmann-like Domain"/>
    <property type="match status" value="2"/>
</dbReference>
<sequence length="412" mass="44619">MSDPTTKESTSEIKELAQEQALYPQEQLAKIKANNKPLNIGIPNEISLQENRVLLTPSSVGVITNLGHRVMVETDAGLSAKFTDNEYSEAGAKIVYSAKEAYDAEIVLKVEPPTIEEINNIPQGATLISALQMGNQTPEFIHALNKKKITGVAFEFIEDKVGGMPVVRAMSEIAGSTVMTIAAHYLSSSVNGKGVILGGITGVPPTRVVILGAGTVGEYAARTAIGLGAQVKVFDNQLYKLRRIKHALGQQIYTSTMDVVTLSNALEEADVVIGAIRAEKGANRIVVTEEMVANMRAESVIVDVSIDQGGCIETSQITTLKNPVFRKYNVIHYCVPNIAARVARTATTAFSNIFTPIIVQVSDAGGVDEMIYSHKWFMKGIYTYRGSLTNAAIGKKFNLRFRDLNLLMAARI</sequence>
<dbReference type="InterPro" id="IPR036291">
    <property type="entry name" value="NAD(P)-bd_dom_sf"/>
</dbReference>
<dbReference type="EMBL" id="CP120682">
    <property type="protein sequence ID" value="WKN39732.1"/>
    <property type="molecule type" value="Genomic_DNA"/>
</dbReference>
<protein>
    <recommendedName>
        <fullName evidence="2">alanine dehydrogenase</fullName>
        <ecNumber evidence="2">1.4.1.1</ecNumber>
    </recommendedName>
</protein>
<reference evidence="7" key="1">
    <citation type="journal article" date="2023" name="Comput. Struct. Biotechnol. J.">
        <title>Discovery of a novel marine Bacteroidetes with a rich repertoire of carbohydrate-active enzymes.</title>
        <authorList>
            <person name="Chen B."/>
            <person name="Liu G."/>
            <person name="Chen Q."/>
            <person name="Wang H."/>
            <person name="Liu L."/>
            <person name="Tang K."/>
        </authorList>
    </citation>
    <scope>NUCLEOTIDE SEQUENCE</scope>
    <source>
        <strain evidence="7">TK19036</strain>
    </source>
</reference>
<dbReference type="InterPro" id="IPR007698">
    <property type="entry name" value="AlaDH/PNT_NAD(H)-bd"/>
</dbReference>
<evidence type="ECO:0000256" key="1">
    <source>
        <dbReference type="ARBA" id="ARBA00005689"/>
    </source>
</evidence>
<dbReference type="Pfam" id="PF01262">
    <property type="entry name" value="AlaDh_PNT_C"/>
    <property type="match status" value="1"/>
</dbReference>
<dbReference type="PANTHER" id="PTHR42795:SF1">
    <property type="entry name" value="ALANINE DEHYDROGENASE"/>
    <property type="match status" value="1"/>
</dbReference>
<feature type="domain" description="Alanine dehydrogenase/pyridine nucleotide transhydrogenase NAD(H)-binding" evidence="5">
    <location>
        <begin position="186"/>
        <end position="334"/>
    </location>
</feature>
<name>A0AA49JJD7_9BACT</name>
<evidence type="ECO:0000259" key="6">
    <source>
        <dbReference type="SMART" id="SM01003"/>
    </source>
</evidence>
<dbReference type="Pfam" id="PF05222">
    <property type="entry name" value="AlaDh_PNT_N"/>
    <property type="match status" value="1"/>
</dbReference>
<reference evidence="7" key="2">
    <citation type="journal article" date="2024" name="Antonie Van Leeuwenhoek">
        <title>Roseihalotalea indica gen. nov., sp. nov., a halophilic Bacteroidetes from mesopelagic Southwest Indian Ocean with higher carbohydrate metabolic potential.</title>
        <authorList>
            <person name="Chen B."/>
            <person name="Zhang M."/>
            <person name="Lin D."/>
            <person name="Ye J."/>
            <person name="Tang K."/>
        </authorList>
    </citation>
    <scope>NUCLEOTIDE SEQUENCE</scope>
    <source>
        <strain evidence="7">TK19036</strain>
    </source>
</reference>
<dbReference type="GO" id="GO:0000286">
    <property type="term" value="F:alanine dehydrogenase activity"/>
    <property type="evidence" value="ECO:0007669"/>
    <property type="project" value="UniProtKB-EC"/>
</dbReference>
<feature type="domain" description="Alanine dehydrogenase/pyridine nucleotide transhydrogenase N-terminal" evidence="6">
    <location>
        <begin position="41"/>
        <end position="174"/>
    </location>
</feature>
<accession>A0AA49JJD7</accession>
<evidence type="ECO:0000256" key="4">
    <source>
        <dbReference type="ARBA" id="ARBA00023027"/>
    </source>
</evidence>
<dbReference type="SMART" id="SM01002">
    <property type="entry name" value="AlaDh_PNT_C"/>
    <property type="match status" value="1"/>
</dbReference>
<evidence type="ECO:0000256" key="3">
    <source>
        <dbReference type="ARBA" id="ARBA00023002"/>
    </source>
</evidence>